<sequence length="153" mass="17452">MKELIEKHRQGELSDSDLIYCVYEILFSRIMRDMGVSCLSASEKHLFYTLALEGQVLNGGFYQYYDNCDGDNIFCAIEGFEVIGLWAAKEIVMKTLLIFPNANPSMNEDVRRDQLQGLTGRDLGTLQELSHEFADLESENAKLFVRFIYALSS</sequence>
<feature type="domain" description="DNA mimic protein DMP19 C-terminal" evidence="1">
    <location>
        <begin position="39"/>
        <end position="147"/>
    </location>
</feature>
<dbReference type="InterPro" id="IPR025402">
    <property type="entry name" value="DMP19_C"/>
</dbReference>
<proteinExistence type="predicted"/>
<dbReference type="Pfam" id="PF14300">
    <property type="entry name" value="DMP19"/>
    <property type="match status" value="1"/>
</dbReference>
<protein>
    <recommendedName>
        <fullName evidence="1">DNA mimic protein DMP19 C-terminal domain-containing protein</fullName>
    </recommendedName>
</protein>
<comment type="caution">
    <text evidence="2">The sequence shown here is derived from an EMBL/GenBank/DDBJ whole genome shotgun (WGS) entry which is preliminary data.</text>
</comment>
<evidence type="ECO:0000259" key="1">
    <source>
        <dbReference type="Pfam" id="PF14300"/>
    </source>
</evidence>
<keyword evidence="3" id="KW-1185">Reference proteome</keyword>
<gene>
    <name evidence="2" type="ORF">BI375_23230</name>
</gene>
<evidence type="ECO:0000313" key="2">
    <source>
        <dbReference type="EMBL" id="OHY90377.1"/>
    </source>
</evidence>
<accession>A0ABX3D6K2</accession>
<organism evidence="2 3">
    <name type="scientific">Vibrio rotiferianus</name>
    <dbReference type="NCBI Taxonomy" id="190895"/>
    <lineage>
        <taxon>Bacteria</taxon>
        <taxon>Pseudomonadati</taxon>
        <taxon>Pseudomonadota</taxon>
        <taxon>Gammaproteobacteria</taxon>
        <taxon>Vibrionales</taxon>
        <taxon>Vibrionaceae</taxon>
        <taxon>Vibrio</taxon>
    </lineage>
</organism>
<dbReference type="Gene3D" id="1.20.1420.60">
    <property type="match status" value="1"/>
</dbReference>
<name>A0ABX3D6K2_9VIBR</name>
<evidence type="ECO:0000313" key="3">
    <source>
        <dbReference type="Proteomes" id="UP000180133"/>
    </source>
</evidence>
<dbReference type="Proteomes" id="UP000180133">
    <property type="component" value="Unassembled WGS sequence"/>
</dbReference>
<dbReference type="EMBL" id="MKFT01000033">
    <property type="protein sequence ID" value="OHY90377.1"/>
    <property type="molecule type" value="Genomic_DNA"/>
</dbReference>
<reference evidence="2 3" key="1">
    <citation type="submission" date="2016-09" db="EMBL/GenBank/DDBJ databases">
        <title>Isolation, identification and antibiotic sensitivity analysis of bacterial pathogen from juvenile Hippocampus erectus with tail-rotted disease.</title>
        <authorList>
            <person name="Yang Q."/>
        </authorList>
    </citation>
    <scope>NUCLEOTIDE SEQUENCE [LARGE SCALE GENOMIC DNA]</scope>
    <source>
        <strain evidence="2 3">HM-10</strain>
    </source>
</reference>
<dbReference type="RefSeq" id="WP_071236593.1">
    <property type="nucleotide sequence ID" value="NZ_KV861344.1"/>
</dbReference>